<dbReference type="AlphaFoldDB" id="A0AAV7DV78"/>
<dbReference type="InterPro" id="IPR032675">
    <property type="entry name" value="LRR_dom_sf"/>
</dbReference>
<keyword evidence="4" id="KW-1185">Reference proteome</keyword>
<organism evidence="3 4">
    <name type="scientific">Aristolochia fimbriata</name>
    <name type="common">White veined hardy Dutchman's pipe vine</name>
    <dbReference type="NCBI Taxonomy" id="158543"/>
    <lineage>
        <taxon>Eukaryota</taxon>
        <taxon>Viridiplantae</taxon>
        <taxon>Streptophyta</taxon>
        <taxon>Embryophyta</taxon>
        <taxon>Tracheophyta</taxon>
        <taxon>Spermatophyta</taxon>
        <taxon>Magnoliopsida</taxon>
        <taxon>Magnoliidae</taxon>
        <taxon>Piperales</taxon>
        <taxon>Aristolochiaceae</taxon>
        <taxon>Aristolochia</taxon>
    </lineage>
</organism>
<sequence>MANKKAPEEWRERGEKKNRNIIVQAGIGLSEAPETDKWASAERMSLMKNKINALVGKPFSPNLQTLMLQQNWCMNAISESFFQFMPAIQVLDLSRTDIREVPMGITKLVMLRHLDLSHTNITKFPLYSSELTQLQYLNLSHTRITELPEEVGVLAKLKHLTLHHTDSLRWTWNC</sequence>
<reference evidence="3 4" key="1">
    <citation type="submission" date="2021-07" db="EMBL/GenBank/DDBJ databases">
        <title>The Aristolochia fimbriata genome: insights into angiosperm evolution, floral development and chemical biosynthesis.</title>
        <authorList>
            <person name="Jiao Y."/>
        </authorList>
    </citation>
    <scope>NUCLEOTIDE SEQUENCE [LARGE SCALE GENOMIC DNA]</scope>
    <source>
        <strain evidence="3">IBCAS-2021</strain>
        <tissue evidence="3">Leaf</tissue>
    </source>
</reference>
<dbReference type="PANTHER" id="PTHR47186:SF3">
    <property type="entry name" value="OS09G0267800 PROTEIN"/>
    <property type="match status" value="1"/>
</dbReference>
<dbReference type="InterPro" id="IPR001611">
    <property type="entry name" value="Leu-rich_rpt"/>
</dbReference>
<protein>
    <submittedName>
        <fullName evidence="3">Uncharacterized protein</fullName>
    </submittedName>
</protein>
<name>A0AAV7DV78_ARIFI</name>
<evidence type="ECO:0000313" key="3">
    <source>
        <dbReference type="EMBL" id="KAG9440557.1"/>
    </source>
</evidence>
<proteinExistence type="predicted"/>
<dbReference type="PROSITE" id="PS51450">
    <property type="entry name" value="LRR"/>
    <property type="match status" value="1"/>
</dbReference>
<dbReference type="Gene3D" id="3.80.10.10">
    <property type="entry name" value="Ribonuclease Inhibitor"/>
    <property type="match status" value="1"/>
</dbReference>
<dbReference type="SMART" id="SM00369">
    <property type="entry name" value="LRR_TYP"/>
    <property type="match status" value="2"/>
</dbReference>
<dbReference type="Pfam" id="PF00560">
    <property type="entry name" value="LRR_1"/>
    <property type="match status" value="1"/>
</dbReference>
<dbReference type="EMBL" id="JAINDJ010000008">
    <property type="protein sequence ID" value="KAG9440557.1"/>
    <property type="molecule type" value="Genomic_DNA"/>
</dbReference>
<dbReference type="SUPFAM" id="SSF52058">
    <property type="entry name" value="L domain-like"/>
    <property type="match status" value="1"/>
</dbReference>
<dbReference type="InterPro" id="IPR003591">
    <property type="entry name" value="Leu-rich_rpt_typical-subtyp"/>
</dbReference>
<dbReference type="Pfam" id="PF13855">
    <property type="entry name" value="LRR_8"/>
    <property type="match status" value="1"/>
</dbReference>
<dbReference type="Proteomes" id="UP000825729">
    <property type="component" value="Unassembled WGS sequence"/>
</dbReference>
<keyword evidence="1" id="KW-0433">Leucine-rich repeat</keyword>
<gene>
    <name evidence="3" type="ORF">H6P81_020722</name>
</gene>
<evidence type="ECO:0000256" key="2">
    <source>
        <dbReference type="ARBA" id="ARBA00022737"/>
    </source>
</evidence>
<evidence type="ECO:0000256" key="1">
    <source>
        <dbReference type="ARBA" id="ARBA00022614"/>
    </source>
</evidence>
<comment type="caution">
    <text evidence="3">The sequence shown here is derived from an EMBL/GenBank/DDBJ whole genome shotgun (WGS) entry which is preliminary data.</text>
</comment>
<keyword evidence="2" id="KW-0677">Repeat</keyword>
<dbReference type="PANTHER" id="PTHR47186">
    <property type="entry name" value="LEUCINE-RICH REPEAT-CONTAINING PROTEIN 57"/>
    <property type="match status" value="1"/>
</dbReference>
<evidence type="ECO:0000313" key="4">
    <source>
        <dbReference type="Proteomes" id="UP000825729"/>
    </source>
</evidence>
<accession>A0AAV7DV78</accession>